<organism evidence="1">
    <name type="scientific">Bacillus subtilis subsp. natto</name>
    <dbReference type="NCBI Taxonomy" id="86029"/>
    <lineage>
        <taxon>Bacteria</taxon>
        <taxon>Bacillati</taxon>
        <taxon>Bacillota</taxon>
        <taxon>Bacilli</taxon>
        <taxon>Bacillales</taxon>
        <taxon>Bacillaceae</taxon>
        <taxon>Bacillus</taxon>
    </lineage>
</organism>
<sequence>MNQFILDSQKEFQKRMGHDLDNMTLQEKATYIKTMMLWTIDELSEALHELPYAKEWSSKYEKEDYDLEKQQQLFKEEVIDALHFFTNILIAAQMTEEEILKLYKEKNRLNYRRQEDPKLGYVRG</sequence>
<reference evidence="1" key="1">
    <citation type="journal article" date="1997" name="Proc. Natl. Acad. Sci. U.S.A.">
        <title>Experimental surgery to create subgenomes of Bacillus subtilis 168.</title>
        <authorList>
            <person name="Itaya M."/>
            <person name="Tanaka T."/>
        </authorList>
    </citation>
    <scope>NUCLEOTIDE SEQUENCE</scope>
    <source>
        <strain evidence="1">IAM 11631</strain>
        <plasmid evidence="1">pLS32</plasmid>
    </source>
</reference>
<dbReference type="RefSeq" id="WP_013603331.1">
    <property type="nucleotide sequence ID" value="NC_015149.1"/>
</dbReference>
<evidence type="ECO:0000313" key="1">
    <source>
        <dbReference type="EMBL" id="BAJ77052.1"/>
    </source>
</evidence>
<keyword evidence="1" id="KW-0614">Plasmid</keyword>
<accession>E9RJF7</accession>
<dbReference type="EMBL" id="AB615353">
    <property type="protein sequence ID" value="BAJ77052.1"/>
    <property type="molecule type" value="Genomic_DNA"/>
</dbReference>
<name>E9RJF7_BACNA</name>
<dbReference type="CDD" id="cd11527">
    <property type="entry name" value="NTP-PPase_dUTPase"/>
    <property type="match status" value="1"/>
</dbReference>
<dbReference type="AlphaFoldDB" id="E9RJF7"/>
<dbReference type="Gene3D" id="1.10.4010.10">
    <property type="entry name" value="Type II deoxyuridine triphosphatase"/>
    <property type="match status" value="1"/>
</dbReference>
<reference evidence="1" key="2">
    <citation type="submission" date="2011-02" db="EMBL/GenBank/DDBJ databases">
        <title>Genetic factors for stable replication of pLS32 in Bacillus subtilis.</title>
        <authorList>
            <person name="Itaya M."/>
        </authorList>
    </citation>
    <scope>NUCLEOTIDE SEQUENCE</scope>
    <source>
        <strain evidence="1">IAM 11631</strain>
        <plasmid evidence="1">pLS32</plasmid>
    </source>
</reference>
<geneLocation type="plasmid" evidence="1">
    <name>pLS32</name>
</geneLocation>
<protein>
    <submittedName>
        <fullName evidence="1">Deoxycytidine-triphosphatase</fullName>
    </submittedName>
</protein>
<proteinExistence type="predicted"/>
<dbReference type="SUPFAM" id="SSF101386">
    <property type="entry name" value="all-alpha NTP pyrophosphatases"/>
    <property type="match status" value="1"/>
</dbReference>